<organism evidence="2 3">
    <name type="scientific">Pseudodesulfovibrio senegalensis</name>
    <dbReference type="NCBI Taxonomy" id="1721087"/>
    <lineage>
        <taxon>Bacteria</taxon>
        <taxon>Pseudomonadati</taxon>
        <taxon>Thermodesulfobacteriota</taxon>
        <taxon>Desulfovibrionia</taxon>
        <taxon>Desulfovibrionales</taxon>
        <taxon>Desulfovibrionaceae</taxon>
    </lineage>
</organism>
<feature type="transmembrane region" description="Helical" evidence="1">
    <location>
        <begin position="56"/>
        <end position="77"/>
    </location>
</feature>
<reference evidence="2 3" key="1">
    <citation type="journal article" date="2017" name="Int. J. Syst. Evol. Microbiol.">
        <title>Desulfovibrio senegalensis sp. nov., a mesophilic sulfate reducer isolated from marine sediment.</title>
        <authorList>
            <person name="Thioye A."/>
            <person name="Gam Z.B.A."/>
            <person name="Mbengue M."/>
            <person name="Cayol J.L."/>
            <person name="Joseph-Bartoli M."/>
            <person name="Toure-Kane C."/>
            <person name="Labat M."/>
        </authorList>
    </citation>
    <scope>NUCLEOTIDE SEQUENCE [LARGE SCALE GENOMIC DNA]</scope>
    <source>
        <strain evidence="2 3">DSM 101509</strain>
    </source>
</reference>
<accession>A0A6N6N523</accession>
<protein>
    <recommendedName>
        <fullName evidence="4">FeS-binding protein</fullName>
    </recommendedName>
</protein>
<evidence type="ECO:0000313" key="2">
    <source>
        <dbReference type="EMBL" id="KAB1443340.1"/>
    </source>
</evidence>
<comment type="caution">
    <text evidence="2">The sequence shown here is derived from an EMBL/GenBank/DDBJ whole genome shotgun (WGS) entry which is preliminary data.</text>
</comment>
<dbReference type="AlphaFoldDB" id="A0A6N6N523"/>
<evidence type="ECO:0000313" key="3">
    <source>
        <dbReference type="Proteomes" id="UP000438699"/>
    </source>
</evidence>
<dbReference type="Proteomes" id="UP000438699">
    <property type="component" value="Unassembled WGS sequence"/>
</dbReference>
<keyword evidence="1" id="KW-0472">Membrane</keyword>
<keyword evidence="1" id="KW-0812">Transmembrane</keyword>
<dbReference type="RefSeq" id="WP_151149691.1">
    <property type="nucleotide sequence ID" value="NZ_WAIE01000001.1"/>
</dbReference>
<dbReference type="OrthoDB" id="9787143at2"/>
<sequence length="155" mass="17479">MQNKTPVSAWFTRVFVVCASLLAVSGLAQMPIFKRYYVADIPGLGWLADFYFTHKMHYVLAALLLALLAQVLVLWFTRWRHVLRMTPGGVVRAGLLAGIVLTGIMRMIKNQPGMSFSPELTMVVDWTHLGLVLLLGMVSLALALLRRRAYTVYRK</sequence>
<keyword evidence="3" id="KW-1185">Reference proteome</keyword>
<evidence type="ECO:0000256" key="1">
    <source>
        <dbReference type="SAM" id="Phobius"/>
    </source>
</evidence>
<dbReference type="EMBL" id="WAIE01000001">
    <property type="protein sequence ID" value="KAB1443340.1"/>
    <property type="molecule type" value="Genomic_DNA"/>
</dbReference>
<feature type="transmembrane region" description="Helical" evidence="1">
    <location>
        <begin position="128"/>
        <end position="145"/>
    </location>
</feature>
<evidence type="ECO:0008006" key="4">
    <source>
        <dbReference type="Google" id="ProtNLM"/>
    </source>
</evidence>
<feature type="transmembrane region" description="Helical" evidence="1">
    <location>
        <begin position="89"/>
        <end position="108"/>
    </location>
</feature>
<keyword evidence="1" id="KW-1133">Transmembrane helix</keyword>
<proteinExistence type="predicted"/>
<gene>
    <name evidence="2" type="ORF">F8A88_03520</name>
</gene>
<name>A0A6N6N523_9BACT</name>